<evidence type="ECO:0000259" key="2">
    <source>
        <dbReference type="Pfam" id="PF03190"/>
    </source>
</evidence>
<dbReference type="RefSeq" id="WP_345372083.1">
    <property type="nucleotide sequence ID" value="NZ_BAABJX010000036.1"/>
</dbReference>
<dbReference type="InterPro" id="IPR036249">
    <property type="entry name" value="Thioredoxin-like_sf"/>
</dbReference>
<dbReference type="SUPFAM" id="SSF52833">
    <property type="entry name" value="Thioredoxin-like"/>
    <property type="match status" value="1"/>
</dbReference>
<evidence type="ECO:0000313" key="3">
    <source>
        <dbReference type="EMBL" id="GAA4837892.1"/>
    </source>
</evidence>
<dbReference type="PROSITE" id="PS00194">
    <property type="entry name" value="THIOREDOXIN_1"/>
    <property type="match status" value="1"/>
</dbReference>
<accession>A0ABP9DC64</accession>
<dbReference type="Gene3D" id="3.40.30.10">
    <property type="entry name" value="Glutaredoxin"/>
    <property type="match status" value="1"/>
</dbReference>
<evidence type="ECO:0000256" key="1">
    <source>
        <dbReference type="ARBA" id="ARBA00023284"/>
    </source>
</evidence>
<dbReference type="EMBL" id="BAABJX010000036">
    <property type="protein sequence ID" value="GAA4837892.1"/>
    <property type="molecule type" value="Genomic_DNA"/>
</dbReference>
<dbReference type="InterPro" id="IPR004879">
    <property type="entry name" value="Ssp411-like_TRX"/>
</dbReference>
<feature type="domain" description="Spermatogenesis-associated protein 20-like TRX" evidence="2">
    <location>
        <begin position="17"/>
        <end position="94"/>
    </location>
</feature>
<keyword evidence="1" id="KW-0676">Redox-active center</keyword>
<keyword evidence="4" id="KW-1185">Reference proteome</keyword>
<sequence>MKKIALLILLIWGLGPILYAQNSANIQWLDITQLEEAMAKEPRKVIIDVYTDWCGWCKKMDKVTFQDPEVTNYINDHYYAVKFNAEDKRDLDFMGYVFKFVPSGRRGYNELAASLLNNKLSYPTVVFLNEKLELIQPIPGFHPKERMHMILSYMEEGKDTIPWQDYPKVYKSPY</sequence>
<organism evidence="3 4">
    <name type="scientific">Algivirga pacifica</name>
    <dbReference type="NCBI Taxonomy" id="1162670"/>
    <lineage>
        <taxon>Bacteria</taxon>
        <taxon>Pseudomonadati</taxon>
        <taxon>Bacteroidota</taxon>
        <taxon>Cytophagia</taxon>
        <taxon>Cytophagales</taxon>
        <taxon>Flammeovirgaceae</taxon>
        <taxon>Algivirga</taxon>
    </lineage>
</organism>
<comment type="caution">
    <text evidence="3">The sequence shown here is derived from an EMBL/GenBank/DDBJ whole genome shotgun (WGS) entry which is preliminary data.</text>
</comment>
<proteinExistence type="predicted"/>
<evidence type="ECO:0000313" key="4">
    <source>
        <dbReference type="Proteomes" id="UP001500298"/>
    </source>
</evidence>
<dbReference type="InterPro" id="IPR017937">
    <property type="entry name" value="Thioredoxin_CS"/>
</dbReference>
<gene>
    <name evidence="3" type="ORF">GCM10023331_23770</name>
</gene>
<protein>
    <recommendedName>
        <fullName evidence="2">Spermatogenesis-associated protein 20-like TRX domain-containing protein</fullName>
    </recommendedName>
</protein>
<reference evidence="4" key="1">
    <citation type="journal article" date="2019" name="Int. J. Syst. Evol. Microbiol.">
        <title>The Global Catalogue of Microorganisms (GCM) 10K type strain sequencing project: providing services to taxonomists for standard genome sequencing and annotation.</title>
        <authorList>
            <consortium name="The Broad Institute Genomics Platform"/>
            <consortium name="The Broad Institute Genome Sequencing Center for Infectious Disease"/>
            <person name="Wu L."/>
            <person name="Ma J."/>
        </authorList>
    </citation>
    <scope>NUCLEOTIDE SEQUENCE [LARGE SCALE GENOMIC DNA]</scope>
    <source>
        <strain evidence="4">JCM 18326</strain>
    </source>
</reference>
<dbReference type="Pfam" id="PF03190">
    <property type="entry name" value="Thioredox_DsbH"/>
    <property type="match status" value="1"/>
</dbReference>
<dbReference type="Proteomes" id="UP001500298">
    <property type="component" value="Unassembled WGS sequence"/>
</dbReference>
<name>A0ABP9DC64_9BACT</name>